<feature type="compositionally biased region" description="Low complexity" evidence="1">
    <location>
        <begin position="276"/>
        <end position="300"/>
    </location>
</feature>
<feature type="non-terminal residue" evidence="2">
    <location>
        <position position="338"/>
    </location>
</feature>
<dbReference type="EMBL" id="CAJNNV010014574">
    <property type="protein sequence ID" value="CAE8602715.1"/>
    <property type="molecule type" value="Genomic_DNA"/>
</dbReference>
<keyword evidence="3" id="KW-1185">Reference proteome</keyword>
<reference evidence="2" key="1">
    <citation type="submission" date="2021-02" db="EMBL/GenBank/DDBJ databases">
        <authorList>
            <person name="Dougan E. K."/>
            <person name="Rhodes N."/>
            <person name="Thang M."/>
            <person name="Chan C."/>
        </authorList>
    </citation>
    <scope>NUCLEOTIDE SEQUENCE</scope>
</reference>
<dbReference type="Proteomes" id="UP000654075">
    <property type="component" value="Unassembled WGS sequence"/>
</dbReference>
<accession>A0A813ENQ0</accession>
<dbReference type="AlphaFoldDB" id="A0A813ENQ0"/>
<evidence type="ECO:0000313" key="2">
    <source>
        <dbReference type="EMBL" id="CAE8602715.1"/>
    </source>
</evidence>
<dbReference type="OrthoDB" id="447924at2759"/>
<gene>
    <name evidence="2" type="ORF">PGLA1383_LOCUS20955</name>
</gene>
<evidence type="ECO:0000313" key="3">
    <source>
        <dbReference type="Proteomes" id="UP000654075"/>
    </source>
</evidence>
<protein>
    <submittedName>
        <fullName evidence="2">Uncharacterized protein</fullName>
    </submittedName>
</protein>
<comment type="caution">
    <text evidence="2">The sequence shown here is derived from an EMBL/GenBank/DDBJ whole genome shotgun (WGS) entry which is preliminary data.</text>
</comment>
<name>A0A813ENQ0_POLGL</name>
<sequence length="338" mass="36761">KHAARLGSACESSLRGLVALQHFFDLDLGDQGDLSLPRELRRSDDEFVDETGPNQDVSLQMVMDATRALYVVEGATMDFASELSASGLDLEEVPHEVERLKADFADRLVQCVRSCLGSHAHSCPELLRAVTNAMSQSGLANMERACSDCPQVVVSGGEQRLVFDLRRADALGVATWALHLLVEKTDFESCLAVVDEEPLPRPCGLGSRLARSACVHFSLTGFSATSAIEQGAVVVDAQVLGWELLLVDMCGRPFMLPPPPADPISDDEAEGPGSRQYNNTNYNNNYNNSNQQQQQQQQQQRPQVSYPSGPGCGGRWQSPQPRALRFCFPSWGLAAVAA</sequence>
<evidence type="ECO:0000256" key="1">
    <source>
        <dbReference type="SAM" id="MobiDB-lite"/>
    </source>
</evidence>
<proteinExistence type="predicted"/>
<organism evidence="2 3">
    <name type="scientific">Polarella glacialis</name>
    <name type="common">Dinoflagellate</name>
    <dbReference type="NCBI Taxonomy" id="89957"/>
    <lineage>
        <taxon>Eukaryota</taxon>
        <taxon>Sar</taxon>
        <taxon>Alveolata</taxon>
        <taxon>Dinophyceae</taxon>
        <taxon>Suessiales</taxon>
        <taxon>Suessiaceae</taxon>
        <taxon>Polarella</taxon>
    </lineage>
</organism>
<feature type="region of interest" description="Disordered" evidence="1">
    <location>
        <begin position="258"/>
        <end position="317"/>
    </location>
</feature>